<dbReference type="InterPro" id="IPR013686">
    <property type="entry name" value="Polypept-transport_assoc_ShlB"/>
</dbReference>
<dbReference type="InterPro" id="IPR034746">
    <property type="entry name" value="POTRA"/>
</dbReference>
<organism evidence="12 13">
    <name type="scientific">Sphingosinicella xenopeptidilytica</name>
    <dbReference type="NCBI Taxonomy" id="364098"/>
    <lineage>
        <taxon>Bacteria</taxon>
        <taxon>Pseudomonadati</taxon>
        <taxon>Pseudomonadota</taxon>
        <taxon>Alphaproteobacteria</taxon>
        <taxon>Sphingomonadales</taxon>
        <taxon>Sphingosinicellaceae</taxon>
        <taxon>Sphingosinicella</taxon>
    </lineage>
</organism>
<protein>
    <submittedName>
        <fullName evidence="12">ShlB/FhaC/HecB family hemolysin secretion/activation protein</fullName>
    </submittedName>
</protein>
<dbReference type="Gene3D" id="3.10.20.310">
    <property type="entry name" value="membrane protein fhac"/>
    <property type="match status" value="1"/>
</dbReference>
<dbReference type="PANTHER" id="PTHR34597:SF6">
    <property type="entry name" value="BLR6126 PROTEIN"/>
    <property type="match status" value="1"/>
</dbReference>
<keyword evidence="5" id="KW-0812">Transmembrane</keyword>
<dbReference type="PANTHER" id="PTHR34597">
    <property type="entry name" value="SLR1661 PROTEIN"/>
    <property type="match status" value="1"/>
</dbReference>
<dbReference type="PROSITE" id="PS51779">
    <property type="entry name" value="POTRA"/>
    <property type="match status" value="1"/>
</dbReference>
<feature type="chain" id="PRO_5047383278" evidence="10">
    <location>
        <begin position="24"/>
        <end position="568"/>
    </location>
</feature>
<dbReference type="InterPro" id="IPR005565">
    <property type="entry name" value="Hemolysn_activator_HlyB_C"/>
</dbReference>
<reference evidence="13" key="1">
    <citation type="journal article" date="2019" name="Int. J. Syst. Evol. Microbiol.">
        <title>The Global Catalogue of Microorganisms (GCM) 10K type strain sequencing project: providing services to taxonomists for standard genome sequencing and annotation.</title>
        <authorList>
            <consortium name="The Broad Institute Genomics Platform"/>
            <consortium name="The Broad Institute Genome Sequencing Center for Infectious Disease"/>
            <person name="Wu L."/>
            <person name="Ma J."/>
        </authorList>
    </citation>
    <scope>NUCLEOTIDE SEQUENCE [LARGE SCALE GENOMIC DNA]</scope>
    <source>
        <strain evidence="13">CCUG 52537</strain>
    </source>
</reference>
<gene>
    <name evidence="12" type="ORF">ACFQ00_09800</name>
</gene>
<keyword evidence="7" id="KW-0472">Membrane</keyword>
<dbReference type="Pfam" id="PF08479">
    <property type="entry name" value="POTRA_2"/>
    <property type="match status" value="1"/>
</dbReference>
<comment type="caution">
    <text evidence="12">The sequence shown here is derived from an EMBL/GenBank/DDBJ whole genome shotgun (WGS) entry which is preliminary data.</text>
</comment>
<feature type="region of interest" description="Disordered" evidence="9">
    <location>
        <begin position="26"/>
        <end position="50"/>
    </location>
</feature>
<evidence type="ECO:0000259" key="11">
    <source>
        <dbReference type="PROSITE" id="PS51779"/>
    </source>
</evidence>
<dbReference type="RefSeq" id="WP_381489667.1">
    <property type="nucleotide sequence ID" value="NZ_JBHTIK010000005.1"/>
</dbReference>
<evidence type="ECO:0000256" key="5">
    <source>
        <dbReference type="ARBA" id="ARBA00022692"/>
    </source>
</evidence>
<keyword evidence="13" id="KW-1185">Reference proteome</keyword>
<keyword evidence="8" id="KW-0998">Cell outer membrane</keyword>
<evidence type="ECO:0000256" key="3">
    <source>
        <dbReference type="ARBA" id="ARBA00022448"/>
    </source>
</evidence>
<evidence type="ECO:0000256" key="6">
    <source>
        <dbReference type="ARBA" id="ARBA00022927"/>
    </source>
</evidence>
<evidence type="ECO:0000313" key="13">
    <source>
        <dbReference type="Proteomes" id="UP001597124"/>
    </source>
</evidence>
<dbReference type="Proteomes" id="UP001597124">
    <property type="component" value="Unassembled WGS sequence"/>
</dbReference>
<proteinExistence type="inferred from homology"/>
<evidence type="ECO:0000256" key="2">
    <source>
        <dbReference type="ARBA" id="ARBA00009055"/>
    </source>
</evidence>
<dbReference type="EMBL" id="JBHTIK010000005">
    <property type="protein sequence ID" value="MFD0848614.1"/>
    <property type="molecule type" value="Genomic_DNA"/>
</dbReference>
<evidence type="ECO:0000313" key="12">
    <source>
        <dbReference type="EMBL" id="MFD0848614.1"/>
    </source>
</evidence>
<name>A0ABW3C4Y9_SPHXN</name>
<evidence type="ECO:0000256" key="1">
    <source>
        <dbReference type="ARBA" id="ARBA00004442"/>
    </source>
</evidence>
<comment type="similarity">
    <text evidence="2">Belongs to the TPS (TC 1.B.20) family.</text>
</comment>
<keyword evidence="3" id="KW-0813">Transport</keyword>
<sequence>MRDALPAAAALAVLLCAAHTAEAQVTPADIPRTAEPRPQTPDPIPEARATAPAPTPLLRQQVAPEAAAETRFTFQTLVIDGASAIPESELRALWRAKPGDESPVSAIFEFADAVTRLYSAQGYLLSFALVPEQALSEGTVRIQVIEGHVSAIRVKRNGTVREIRSVMDAAGEPLAVRTAARILESRPLKAEDLERALLLMNDLPGLAATSQLAPSPDTPGTSLLTIDLSHRAVRADASYTNMMSGVLGRDMLGGGLRFSGDSGEVRMRGWASPDGERYRSFTGEATKWLGPNGLRIDGRASFSWSRPIGELLEAIRYRGETQNVDLGMTIPIRRSRANNIGLTIAGHVIDSDSTVLGTAFTRDRIRTGTVDLDLDWADTGGGINLVRAGAIKGFPGLGATADDDPLRTRMNGSASFLNFTLYAQRYQPVAQVAGGDFGLVAKGSGQWAATDALLSAAECSYGGAGFGRSYDSGTVSADHCVMGGLEARWRRAVGKVGVGAHAFVDGGIGWQKGRLDTGEARRHSASSAGGGLSFQLGPRLTALAEAARGLSGPTERKWRANVSISLSL</sequence>
<feature type="domain" description="POTRA" evidence="11">
    <location>
        <begin position="72"/>
        <end position="147"/>
    </location>
</feature>
<evidence type="ECO:0000256" key="4">
    <source>
        <dbReference type="ARBA" id="ARBA00022452"/>
    </source>
</evidence>
<evidence type="ECO:0000256" key="7">
    <source>
        <dbReference type="ARBA" id="ARBA00023136"/>
    </source>
</evidence>
<keyword evidence="10" id="KW-0732">Signal</keyword>
<evidence type="ECO:0000256" key="9">
    <source>
        <dbReference type="SAM" id="MobiDB-lite"/>
    </source>
</evidence>
<comment type="subcellular location">
    <subcellularLocation>
        <location evidence="1">Cell outer membrane</location>
    </subcellularLocation>
</comment>
<feature type="signal peptide" evidence="10">
    <location>
        <begin position="1"/>
        <end position="23"/>
    </location>
</feature>
<keyword evidence="6" id="KW-0653">Protein transport</keyword>
<keyword evidence="4" id="KW-1134">Transmembrane beta strand</keyword>
<dbReference type="InterPro" id="IPR051544">
    <property type="entry name" value="TPS_OM_transporter"/>
</dbReference>
<accession>A0ABW3C4Y9</accession>
<evidence type="ECO:0000256" key="10">
    <source>
        <dbReference type="SAM" id="SignalP"/>
    </source>
</evidence>
<evidence type="ECO:0000256" key="8">
    <source>
        <dbReference type="ARBA" id="ARBA00023237"/>
    </source>
</evidence>
<dbReference type="Pfam" id="PF03865">
    <property type="entry name" value="ShlB"/>
    <property type="match status" value="1"/>
</dbReference>
<dbReference type="Gene3D" id="2.40.160.50">
    <property type="entry name" value="membrane protein fhac: a member of the omp85/tpsb transporter family"/>
    <property type="match status" value="1"/>
</dbReference>